<keyword evidence="5" id="KW-0732">Signal</keyword>
<dbReference type="STRING" id="157783.LK03_10480"/>
<feature type="signal peptide" evidence="5">
    <location>
        <begin position="1"/>
        <end position="25"/>
    </location>
</feature>
<keyword evidence="4" id="KW-0663">Pyridoxal phosphate</keyword>
<accession>A0A089WRA7</accession>
<dbReference type="Proteomes" id="UP000029493">
    <property type="component" value="Chromosome"/>
</dbReference>
<evidence type="ECO:0000256" key="2">
    <source>
        <dbReference type="ARBA" id="ARBA00022576"/>
    </source>
</evidence>
<feature type="chain" id="PRO_5001851194" evidence="5">
    <location>
        <begin position="26"/>
        <end position="362"/>
    </location>
</feature>
<dbReference type="InterPro" id="IPR015422">
    <property type="entry name" value="PyrdxlP-dep_Trfase_small"/>
</dbReference>
<keyword evidence="8" id="KW-1185">Reference proteome</keyword>
<evidence type="ECO:0000256" key="4">
    <source>
        <dbReference type="ARBA" id="ARBA00022898"/>
    </source>
</evidence>
<organism evidence="7 8">
    <name type="scientific">Pseudomonas cremoricolorata</name>
    <dbReference type="NCBI Taxonomy" id="157783"/>
    <lineage>
        <taxon>Bacteria</taxon>
        <taxon>Pseudomonadati</taxon>
        <taxon>Pseudomonadota</taxon>
        <taxon>Gammaproteobacteria</taxon>
        <taxon>Pseudomonadales</taxon>
        <taxon>Pseudomonadaceae</taxon>
        <taxon>Pseudomonas</taxon>
    </lineage>
</organism>
<dbReference type="AlphaFoldDB" id="A0A089WRA7"/>
<sequence>MEGLSRRRLVGLSAALPLLGQLSWAAPAAAAAAPGPSPVRLNYNESPFGPSAAAQAAMHQGVAGCGRYPYPLQYQLIEVFARQQGVDEDQVQVFCGSKLALQNAVHAFTGPRSLVVPEPSYETPAQTAQARGTKVHSVPLNAQQAHDVDAMLAIDPKPGLIYLCNPNNPTGSMTPTADIERLLRKAPADSVVVVDEAYIHFSDAPSCIPLVKTHANLLVLRTFSKLYGMAGARVGLAVGQAPLLEALETFDGYNVAAEPSLRGALASLEDASLVARRKQGNQQRRDATVTRLSRAGWRCTASQANCFMVDVRRPAEAIVAALKGQQVLVGRVWPSWPTWIRVSVGDEAQMRRFEDAFFRVLG</sequence>
<dbReference type="EMBL" id="CP009455">
    <property type="protein sequence ID" value="AIR89689.1"/>
    <property type="molecule type" value="Genomic_DNA"/>
</dbReference>
<dbReference type="Pfam" id="PF00155">
    <property type="entry name" value="Aminotran_1_2"/>
    <property type="match status" value="1"/>
</dbReference>
<evidence type="ECO:0000259" key="6">
    <source>
        <dbReference type="Pfam" id="PF00155"/>
    </source>
</evidence>
<evidence type="ECO:0000256" key="5">
    <source>
        <dbReference type="SAM" id="SignalP"/>
    </source>
</evidence>
<gene>
    <name evidence="7" type="ORF">LK03_10480</name>
</gene>
<dbReference type="InterPro" id="IPR015424">
    <property type="entry name" value="PyrdxlP-dep_Trfase"/>
</dbReference>
<dbReference type="OrthoDB" id="9813612at2"/>
<reference evidence="7 8" key="1">
    <citation type="submission" date="2014-09" db="EMBL/GenBank/DDBJ databases">
        <authorList>
            <person name="Chan K.-G."/>
        </authorList>
    </citation>
    <scope>NUCLEOTIDE SEQUENCE [LARGE SCALE GENOMIC DNA]</scope>
    <source>
        <strain evidence="7 8">ND07</strain>
    </source>
</reference>
<dbReference type="eggNOG" id="COG0079">
    <property type="taxonomic scope" value="Bacteria"/>
</dbReference>
<dbReference type="SUPFAM" id="SSF53383">
    <property type="entry name" value="PLP-dependent transferases"/>
    <property type="match status" value="1"/>
</dbReference>
<evidence type="ECO:0000313" key="8">
    <source>
        <dbReference type="Proteomes" id="UP000029493"/>
    </source>
</evidence>
<dbReference type="PANTHER" id="PTHR43643">
    <property type="entry name" value="HISTIDINOL-PHOSPHATE AMINOTRANSFERASE 2"/>
    <property type="match status" value="1"/>
</dbReference>
<evidence type="ECO:0000313" key="7">
    <source>
        <dbReference type="EMBL" id="AIR89689.1"/>
    </source>
</evidence>
<dbReference type="InterPro" id="IPR050106">
    <property type="entry name" value="HistidinolP_aminotransfase"/>
</dbReference>
<keyword evidence="2 7" id="KW-0032">Aminotransferase</keyword>
<dbReference type="Gene3D" id="3.90.1150.10">
    <property type="entry name" value="Aspartate Aminotransferase, domain 1"/>
    <property type="match status" value="1"/>
</dbReference>
<dbReference type="GO" id="GO:0030170">
    <property type="term" value="F:pyridoxal phosphate binding"/>
    <property type="evidence" value="ECO:0007669"/>
    <property type="project" value="InterPro"/>
</dbReference>
<dbReference type="InterPro" id="IPR004839">
    <property type="entry name" value="Aminotransferase_I/II_large"/>
</dbReference>
<protein>
    <submittedName>
        <fullName evidence="7">Aminotransferase</fullName>
    </submittedName>
</protein>
<dbReference type="PANTHER" id="PTHR43643:SF3">
    <property type="entry name" value="HISTIDINOL-PHOSPHATE AMINOTRANSFERASE"/>
    <property type="match status" value="1"/>
</dbReference>
<keyword evidence="3 7" id="KW-0808">Transferase</keyword>
<dbReference type="KEGG" id="psw:LK03_10480"/>
<name>A0A089WRA7_9PSED</name>
<dbReference type="GO" id="GO:0008483">
    <property type="term" value="F:transaminase activity"/>
    <property type="evidence" value="ECO:0007669"/>
    <property type="project" value="UniProtKB-KW"/>
</dbReference>
<evidence type="ECO:0000256" key="1">
    <source>
        <dbReference type="ARBA" id="ARBA00007970"/>
    </source>
</evidence>
<dbReference type="PROSITE" id="PS51318">
    <property type="entry name" value="TAT"/>
    <property type="match status" value="1"/>
</dbReference>
<evidence type="ECO:0000256" key="3">
    <source>
        <dbReference type="ARBA" id="ARBA00022679"/>
    </source>
</evidence>
<dbReference type="NCBIfam" id="NF006580">
    <property type="entry name" value="PRK09105.1"/>
    <property type="match status" value="1"/>
</dbReference>
<dbReference type="InterPro" id="IPR015421">
    <property type="entry name" value="PyrdxlP-dep_Trfase_major"/>
</dbReference>
<proteinExistence type="inferred from homology"/>
<dbReference type="Gene3D" id="3.40.640.10">
    <property type="entry name" value="Type I PLP-dependent aspartate aminotransferase-like (Major domain)"/>
    <property type="match status" value="1"/>
</dbReference>
<dbReference type="RefSeq" id="WP_038412265.1">
    <property type="nucleotide sequence ID" value="NZ_CP009455.1"/>
</dbReference>
<feature type="domain" description="Aminotransferase class I/classII large" evidence="6">
    <location>
        <begin position="40"/>
        <end position="355"/>
    </location>
</feature>
<dbReference type="CDD" id="cd00609">
    <property type="entry name" value="AAT_like"/>
    <property type="match status" value="1"/>
</dbReference>
<dbReference type="InterPro" id="IPR006311">
    <property type="entry name" value="TAT_signal"/>
</dbReference>
<comment type="similarity">
    <text evidence="1">Belongs to the class-II pyridoxal-phosphate-dependent aminotransferase family. Histidinol-phosphate aminotransferase subfamily.</text>
</comment>